<gene>
    <name evidence="1" type="ORF">K8V82_00905</name>
</gene>
<evidence type="ECO:0000313" key="2">
    <source>
        <dbReference type="Proteomes" id="UP000769156"/>
    </source>
</evidence>
<dbReference type="EMBL" id="DYVY01000021">
    <property type="protein sequence ID" value="HJF93337.1"/>
    <property type="molecule type" value="Genomic_DNA"/>
</dbReference>
<reference evidence="1" key="2">
    <citation type="submission" date="2021-09" db="EMBL/GenBank/DDBJ databases">
        <authorList>
            <person name="Gilroy R."/>
        </authorList>
    </citation>
    <scope>NUCLEOTIDE SEQUENCE</scope>
    <source>
        <strain evidence="1">ChiSjej5B23-16112</strain>
    </source>
</reference>
<evidence type="ECO:0000313" key="1">
    <source>
        <dbReference type="EMBL" id="HJF93337.1"/>
    </source>
</evidence>
<dbReference type="Proteomes" id="UP000769156">
    <property type="component" value="Unassembled WGS sequence"/>
</dbReference>
<dbReference type="AlphaFoldDB" id="A0A921I0X9"/>
<name>A0A921I0X9_9FIRM</name>
<reference evidence="1" key="1">
    <citation type="journal article" date="2021" name="PeerJ">
        <title>Extensive microbial diversity within the chicken gut microbiome revealed by metagenomics and culture.</title>
        <authorList>
            <person name="Gilroy R."/>
            <person name="Ravi A."/>
            <person name="Getino M."/>
            <person name="Pursley I."/>
            <person name="Horton D.L."/>
            <person name="Alikhan N.F."/>
            <person name="Baker D."/>
            <person name="Gharbi K."/>
            <person name="Hall N."/>
            <person name="Watson M."/>
            <person name="Adriaenssens E.M."/>
            <person name="Foster-Nyarko E."/>
            <person name="Jarju S."/>
            <person name="Secka A."/>
            <person name="Antonio M."/>
            <person name="Oren A."/>
            <person name="Chaudhuri R.R."/>
            <person name="La Ragione R."/>
            <person name="Hildebrand F."/>
            <person name="Pallen M.J."/>
        </authorList>
    </citation>
    <scope>NUCLEOTIDE SEQUENCE</scope>
    <source>
        <strain evidence="1">ChiSjej5B23-16112</strain>
    </source>
</reference>
<comment type="caution">
    <text evidence="1">The sequence shown here is derived from an EMBL/GenBank/DDBJ whole genome shotgun (WGS) entry which is preliminary data.</text>
</comment>
<sequence length="264" mass="31561">MAGLREMLLKEQSRLEEILKKTEERMKDAPEGSLRLSRSGKSVQYYRCMPGKQKNGEYLPKAEGQLVRRLAQKSYDQKVAKLAGRRLAQIKRMVKDYEDDEIESLFLNEHKERQKLIRPVEPTWEQRLEAWINEEYLQKEFREDVPVILTERGERVRSKSEKLLADYFWRSGILYKYERPLHLKGFGIVHPDFTFLSRKTRQEVYWEHDGRMDDPVYAQRAIRKIQAYEQNGIYPGEKLILTFETEKSVLDLRMVKRLAEKYLI</sequence>
<accession>A0A921I0X9</accession>
<proteinExistence type="predicted"/>
<organism evidence="1 2">
    <name type="scientific">Lachnoclostridium phocaeense</name>
    <dbReference type="NCBI Taxonomy" id="1871021"/>
    <lineage>
        <taxon>Bacteria</taxon>
        <taxon>Bacillati</taxon>
        <taxon>Bacillota</taxon>
        <taxon>Clostridia</taxon>
        <taxon>Lachnospirales</taxon>
        <taxon>Lachnospiraceae</taxon>
    </lineage>
</organism>
<protein>
    <submittedName>
        <fullName evidence="1">Uncharacterized protein</fullName>
    </submittedName>
</protein>